<dbReference type="EMBL" id="BSUK01000001">
    <property type="protein sequence ID" value="GMA23966.1"/>
    <property type="molecule type" value="Genomic_DNA"/>
</dbReference>
<feature type="transmembrane region" description="Helical" evidence="1">
    <location>
        <begin position="34"/>
        <end position="53"/>
    </location>
</feature>
<organism evidence="2 3">
    <name type="scientific">Luteimicrobium album</name>
    <dbReference type="NCBI Taxonomy" id="1054550"/>
    <lineage>
        <taxon>Bacteria</taxon>
        <taxon>Bacillati</taxon>
        <taxon>Actinomycetota</taxon>
        <taxon>Actinomycetes</taxon>
        <taxon>Micrococcales</taxon>
        <taxon>Luteimicrobium</taxon>
    </lineage>
</organism>
<feature type="transmembrane region" description="Helical" evidence="1">
    <location>
        <begin position="146"/>
        <end position="170"/>
    </location>
</feature>
<feature type="transmembrane region" description="Helical" evidence="1">
    <location>
        <begin position="73"/>
        <end position="97"/>
    </location>
</feature>
<name>A0ABQ6HZS0_9MICO</name>
<evidence type="ECO:0000313" key="3">
    <source>
        <dbReference type="Proteomes" id="UP001157091"/>
    </source>
</evidence>
<reference evidence="3" key="1">
    <citation type="journal article" date="2019" name="Int. J. Syst. Evol. Microbiol.">
        <title>The Global Catalogue of Microorganisms (GCM) 10K type strain sequencing project: providing services to taxonomists for standard genome sequencing and annotation.</title>
        <authorList>
            <consortium name="The Broad Institute Genomics Platform"/>
            <consortium name="The Broad Institute Genome Sequencing Center for Infectious Disease"/>
            <person name="Wu L."/>
            <person name="Ma J."/>
        </authorList>
    </citation>
    <scope>NUCLEOTIDE SEQUENCE [LARGE SCALE GENOMIC DNA]</scope>
    <source>
        <strain evidence="3">NBRC 106348</strain>
    </source>
</reference>
<accession>A0ABQ6HZS0</accession>
<protein>
    <submittedName>
        <fullName evidence="2">Uncharacterized protein</fullName>
    </submittedName>
</protein>
<evidence type="ECO:0000256" key="1">
    <source>
        <dbReference type="SAM" id="Phobius"/>
    </source>
</evidence>
<proteinExistence type="predicted"/>
<keyword evidence="1" id="KW-0812">Transmembrane</keyword>
<keyword evidence="1" id="KW-0472">Membrane</keyword>
<sequence length="182" mass="18650">MRQVPDGLRVARYGAPDPAQPVPVTTLAWRTTGYALAIQVGLWVVVTLLAAFVDGALTADEPGDTTFAGFGMVLGFVGGLGAVGVTVIAGFSMAWLLESAVRRFAAPAHHEKVAVTVFAVAGAVVGGALVALAVRGELERPGDVDPITAGVLVWGVVAGALPAGAGRWLAARRGRERRQTAV</sequence>
<dbReference type="RefSeq" id="WP_284292863.1">
    <property type="nucleotide sequence ID" value="NZ_BSUK01000001.1"/>
</dbReference>
<comment type="caution">
    <text evidence="2">The sequence shown here is derived from an EMBL/GenBank/DDBJ whole genome shotgun (WGS) entry which is preliminary data.</text>
</comment>
<feature type="transmembrane region" description="Helical" evidence="1">
    <location>
        <begin position="113"/>
        <end position="134"/>
    </location>
</feature>
<gene>
    <name evidence="2" type="ORF">GCM10025864_17250</name>
</gene>
<evidence type="ECO:0000313" key="2">
    <source>
        <dbReference type="EMBL" id="GMA23966.1"/>
    </source>
</evidence>
<dbReference type="Proteomes" id="UP001157091">
    <property type="component" value="Unassembled WGS sequence"/>
</dbReference>
<keyword evidence="3" id="KW-1185">Reference proteome</keyword>
<keyword evidence="1" id="KW-1133">Transmembrane helix</keyword>